<comment type="caution">
    <text evidence="8">The sequence shown here is derived from an EMBL/GenBank/DDBJ whole genome shotgun (WGS) entry which is preliminary data.</text>
</comment>
<keyword evidence="3 6" id="KW-0812">Transmembrane</keyword>
<dbReference type="InterPro" id="IPR052363">
    <property type="entry name" value="LPS_export_LptC"/>
</dbReference>
<dbReference type="OrthoDB" id="5659892at2"/>
<dbReference type="GO" id="GO:0043165">
    <property type="term" value="P:Gram-negative-bacterium-type cell outer membrane assembly"/>
    <property type="evidence" value="ECO:0007669"/>
    <property type="project" value="UniProtKB-UniRule"/>
</dbReference>
<dbReference type="RefSeq" id="WP_005761430.1">
    <property type="nucleotide sequence ID" value="NZ_AJSX01000041.1"/>
</dbReference>
<evidence type="ECO:0000313" key="9">
    <source>
        <dbReference type="Proteomes" id="UP000006457"/>
    </source>
</evidence>
<dbReference type="GO" id="GO:0030288">
    <property type="term" value="C:outer membrane-bounded periplasmic space"/>
    <property type="evidence" value="ECO:0007669"/>
    <property type="project" value="TreeGrafter"/>
</dbReference>
<dbReference type="Proteomes" id="UP000006457">
    <property type="component" value="Unassembled WGS sequence"/>
</dbReference>
<dbReference type="PANTHER" id="PTHR37481">
    <property type="entry name" value="LIPOPOLYSACCHARIDE EXPORT SYSTEM PROTEIN LPTC"/>
    <property type="match status" value="1"/>
</dbReference>
<dbReference type="PANTHER" id="PTHR37481:SF1">
    <property type="entry name" value="LIPOPOLYSACCHARIDE EXPORT SYSTEM PROTEIN LPTC"/>
    <property type="match status" value="1"/>
</dbReference>
<gene>
    <name evidence="6" type="primary">lptC</name>
    <name evidence="8" type="ORF">HMPREF1052_0617</name>
</gene>
<evidence type="ECO:0000256" key="2">
    <source>
        <dbReference type="ARBA" id="ARBA00022519"/>
    </source>
</evidence>
<dbReference type="PATRIC" id="fig|1095749.3.peg.1916"/>
<dbReference type="eggNOG" id="COG3117">
    <property type="taxonomic scope" value="Bacteria"/>
</dbReference>
<dbReference type="NCBIfam" id="TIGR04409">
    <property type="entry name" value="LptC_YrbK"/>
    <property type="match status" value="1"/>
</dbReference>
<comment type="similarity">
    <text evidence="6 7">Belongs to the LptC family.</text>
</comment>
<keyword evidence="5 6" id="KW-0472">Membrane</keyword>
<dbReference type="AlphaFoldDB" id="I3D7K7"/>
<keyword evidence="9" id="KW-1185">Reference proteome</keyword>
<keyword evidence="4 6" id="KW-1133">Transmembrane helix</keyword>
<sequence length="191" mass="21748">MNIRWNIILATIALVLLAWFYTLNQEKPDLTELIKAPESPEYIGEKMETTIFSPTGKKQYLAYSDKVQHYNNDGHTDFVNPVVYVLDIEGENKQTQSWKLTAKNAKLTKDNLLYLTGNVIAESLDKLSQLQKIETNQAIVNLKTQDITSDTIVTIQGLNFISSGLKMTGNLKQQIATLQEQVKTHYEINRQ</sequence>
<keyword evidence="1 6" id="KW-1003">Cell membrane</keyword>
<protein>
    <recommendedName>
        <fullName evidence="6 7">Lipopolysaccharide export system protein LptC</fullName>
    </recommendedName>
</protein>
<dbReference type="PIRSF" id="PIRSF028513">
    <property type="entry name" value="LptC"/>
    <property type="match status" value="1"/>
</dbReference>
<evidence type="ECO:0000256" key="4">
    <source>
        <dbReference type="ARBA" id="ARBA00022989"/>
    </source>
</evidence>
<evidence type="ECO:0000256" key="7">
    <source>
        <dbReference type="PIRNR" id="PIRNR028513"/>
    </source>
</evidence>
<proteinExistence type="inferred from homology"/>
<evidence type="ECO:0000313" key="8">
    <source>
        <dbReference type="EMBL" id="EIJ67700.1"/>
    </source>
</evidence>
<organism evidence="8 9">
    <name type="scientific">Pasteurella bettyae CCUG 2042</name>
    <dbReference type="NCBI Taxonomy" id="1095749"/>
    <lineage>
        <taxon>Bacteria</taxon>
        <taxon>Pseudomonadati</taxon>
        <taxon>Pseudomonadota</taxon>
        <taxon>Gammaproteobacteria</taxon>
        <taxon>Pasteurellales</taxon>
        <taxon>Pasteurellaceae</taxon>
        <taxon>Pasteurella</taxon>
    </lineage>
</organism>
<comment type="function">
    <text evidence="7">Required for the translocation of lipopolysaccharide (LPS) from the inner membrane to the outer membrane.</text>
</comment>
<comment type="subcellular location">
    <subcellularLocation>
        <location evidence="6">Cell inner membrane</location>
        <topology evidence="6">Single-pass membrane protein</topology>
    </subcellularLocation>
</comment>
<dbReference type="Pfam" id="PF06835">
    <property type="entry name" value="LptC"/>
    <property type="match status" value="1"/>
</dbReference>
<dbReference type="EMBL" id="AJSX01000041">
    <property type="protein sequence ID" value="EIJ67700.1"/>
    <property type="molecule type" value="Genomic_DNA"/>
</dbReference>
<dbReference type="GO" id="GO:0017089">
    <property type="term" value="F:glycolipid transfer activity"/>
    <property type="evidence" value="ECO:0007669"/>
    <property type="project" value="TreeGrafter"/>
</dbReference>
<evidence type="ECO:0000256" key="1">
    <source>
        <dbReference type="ARBA" id="ARBA00022475"/>
    </source>
</evidence>
<dbReference type="HAMAP" id="MF_01915">
    <property type="entry name" value="LPS_assembly_LptC"/>
    <property type="match status" value="1"/>
</dbReference>
<keyword evidence="2 6" id="KW-0997">Cell inner membrane</keyword>
<reference evidence="8" key="1">
    <citation type="submission" date="2012-03" db="EMBL/GenBank/DDBJ databases">
        <authorList>
            <person name="Harkins D.M."/>
            <person name="Madupu R."/>
            <person name="Durkin A.S."/>
            <person name="Torralba M."/>
            <person name="Methe B."/>
            <person name="Sutton G.G."/>
            <person name="Nelson K.E."/>
        </authorList>
    </citation>
    <scope>NUCLEOTIDE SEQUENCE [LARGE SCALE GENOMIC DNA]</scope>
    <source>
        <strain evidence="8">CCUG 2042</strain>
    </source>
</reference>
<dbReference type="InterPro" id="IPR010664">
    <property type="entry name" value="LipoPS_assembly_LptC-rel"/>
</dbReference>
<name>I3D7K7_9PAST</name>
<evidence type="ECO:0000256" key="3">
    <source>
        <dbReference type="ARBA" id="ARBA00022692"/>
    </source>
</evidence>
<dbReference type="InterPro" id="IPR026265">
    <property type="entry name" value="LptC"/>
</dbReference>
<dbReference type="GO" id="GO:0005886">
    <property type="term" value="C:plasma membrane"/>
    <property type="evidence" value="ECO:0007669"/>
    <property type="project" value="UniProtKB-SubCell"/>
</dbReference>
<accession>I3D7K7</accession>
<comment type="subunit">
    <text evidence="6">Component of the lipopolysaccharide transport and assembly complex. Interacts with LptA and the LptBFG transporter complex.</text>
</comment>
<dbReference type="Gene3D" id="2.60.450.10">
    <property type="entry name" value="Lipopolysaccharide (LPS) transport protein A like domain"/>
    <property type="match status" value="1"/>
</dbReference>
<evidence type="ECO:0000256" key="5">
    <source>
        <dbReference type="ARBA" id="ARBA00023136"/>
    </source>
</evidence>
<evidence type="ECO:0000256" key="6">
    <source>
        <dbReference type="HAMAP-Rule" id="MF_01915"/>
    </source>
</evidence>
<comment type="function">
    <text evidence="6">Involved in the assembly of lipopolysaccharide (LPS). Required for the translocation of LPS from the inner membrane to the outer membrane. Facilitates the transfer of LPS from the inner membrane to the periplasmic protein LptA. Could be a docking site for LptA.</text>
</comment>
<dbReference type="GO" id="GO:0015221">
    <property type="term" value="F:lipopolysaccharide transmembrane transporter activity"/>
    <property type="evidence" value="ECO:0007669"/>
    <property type="project" value="InterPro"/>
</dbReference>